<dbReference type="VEuPathDB" id="ToxoDB:CSUI_006766"/>
<keyword evidence="3" id="KW-1185">Reference proteome</keyword>
<feature type="compositionally biased region" description="Basic residues" evidence="1">
    <location>
        <begin position="84"/>
        <end position="95"/>
    </location>
</feature>
<dbReference type="GeneID" id="94430130"/>
<dbReference type="AlphaFoldDB" id="A0A2C6KFZ2"/>
<feature type="region of interest" description="Disordered" evidence="1">
    <location>
        <begin position="132"/>
        <end position="414"/>
    </location>
</feature>
<dbReference type="Proteomes" id="UP000221165">
    <property type="component" value="Unassembled WGS sequence"/>
</dbReference>
<feature type="compositionally biased region" description="Polar residues" evidence="1">
    <location>
        <begin position="384"/>
        <end position="401"/>
    </location>
</feature>
<feature type="compositionally biased region" description="Basic and acidic residues" evidence="1">
    <location>
        <begin position="1"/>
        <end position="23"/>
    </location>
</feature>
<evidence type="ECO:0000256" key="1">
    <source>
        <dbReference type="SAM" id="MobiDB-lite"/>
    </source>
</evidence>
<accession>A0A2C6KFZ2</accession>
<feature type="compositionally biased region" description="Basic and acidic residues" evidence="1">
    <location>
        <begin position="293"/>
        <end position="302"/>
    </location>
</feature>
<evidence type="ECO:0000313" key="3">
    <source>
        <dbReference type="Proteomes" id="UP000221165"/>
    </source>
</evidence>
<dbReference type="EMBL" id="MIGC01003452">
    <property type="protein sequence ID" value="PHJ19410.1"/>
    <property type="molecule type" value="Genomic_DNA"/>
</dbReference>
<protein>
    <submittedName>
        <fullName evidence="2">Uncharacterized protein</fullName>
    </submittedName>
</protein>
<feature type="compositionally biased region" description="Basic residues" evidence="1">
    <location>
        <begin position="30"/>
        <end position="50"/>
    </location>
</feature>
<dbReference type="OrthoDB" id="10340816at2759"/>
<reference evidence="2 3" key="1">
    <citation type="journal article" date="2017" name="Int. J. Parasitol.">
        <title>The genome of the protozoan parasite Cystoisospora suis and a reverse vaccinology approach to identify vaccine candidates.</title>
        <authorList>
            <person name="Palmieri N."/>
            <person name="Shrestha A."/>
            <person name="Ruttkowski B."/>
            <person name="Beck T."/>
            <person name="Vogl C."/>
            <person name="Tomley F."/>
            <person name="Blake D.P."/>
            <person name="Joachim A."/>
        </authorList>
    </citation>
    <scope>NUCLEOTIDE SEQUENCE [LARGE SCALE GENOMIC DNA]</scope>
    <source>
        <strain evidence="2 3">Wien I</strain>
    </source>
</reference>
<feature type="compositionally biased region" description="Basic and acidic residues" evidence="1">
    <location>
        <begin position="96"/>
        <end position="110"/>
    </location>
</feature>
<organism evidence="2 3">
    <name type="scientific">Cystoisospora suis</name>
    <dbReference type="NCBI Taxonomy" id="483139"/>
    <lineage>
        <taxon>Eukaryota</taxon>
        <taxon>Sar</taxon>
        <taxon>Alveolata</taxon>
        <taxon>Apicomplexa</taxon>
        <taxon>Conoidasida</taxon>
        <taxon>Coccidia</taxon>
        <taxon>Eucoccidiorida</taxon>
        <taxon>Eimeriorina</taxon>
        <taxon>Sarcocystidae</taxon>
        <taxon>Cystoisospora</taxon>
    </lineage>
</organism>
<sequence>MEREARRRDHERRSARAKGDRVSRSLSRTPRSHRRSPPYNRRHMSSRRGRSRSESRRRYSPQSYQHSGRSQRRSPDVYRPRCSASRRSRSRSPRTRKQEVLIEKERVDDTCTKPRILPATATIGSRLSFRRTTAQITPVVRSASSEHERTTPARREESRRSCENREGGDHIDEAKQRHRDGDKCRRDQERKKDSERRHVSRSRELTAVRDSSLGNGESNRTAGVGRRDRETGTTARLGSGEASADEADRPRQTRAAGGGSGSSPSATARKGRQSYNATENCPPSDFTPRRRGRECELSRGDNMHTATGPAIGKGQVGPPGSLSSPGKSGRTSGELNQTAGAQPSQSPNPSEDKDDARSSSPRGRNRNIARSAALGSPAVDGPVTDSNSLGALTPADTNSAANGPENPVPAIPKASSNITAAPKRAGVNVPDPECLIQEQSGPIHPAVDCVDIRSLDPSLVAQLPISRDRRVWYPDRLKHHRGLPHSRQVGLTGMPFTRNADSYRFERAGPTRRVRPLLAVADTFASTVPLGFERQTGQLTYDLQDPAVLQKNRKVFLRESPFGPRHTPVGISRTQDAQYSRHEVWQEPFPVLGHRRRGFANERSRGRKTENKWTHDLFEQVASEPEKNRRRFNLYAETLETVE</sequence>
<feature type="compositionally biased region" description="Polar residues" evidence="1">
    <location>
        <begin position="212"/>
        <end position="221"/>
    </location>
</feature>
<feature type="region of interest" description="Disordered" evidence="1">
    <location>
        <begin position="1"/>
        <end position="110"/>
    </location>
</feature>
<feature type="compositionally biased region" description="Polar residues" evidence="1">
    <location>
        <begin position="330"/>
        <end position="349"/>
    </location>
</feature>
<dbReference type="RefSeq" id="XP_067921110.1">
    <property type="nucleotide sequence ID" value="XM_068066919.1"/>
</dbReference>
<evidence type="ECO:0000313" key="2">
    <source>
        <dbReference type="EMBL" id="PHJ19410.1"/>
    </source>
</evidence>
<feature type="compositionally biased region" description="Basic and acidic residues" evidence="1">
    <location>
        <begin position="144"/>
        <end position="207"/>
    </location>
</feature>
<feature type="compositionally biased region" description="Low complexity" evidence="1">
    <location>
        <begin position="318"/>
        <end position="329"/>
    </location>
</feature>
<comment type="caution">
    <text evidence="2">The sequence shown here is derived from an EMBL/GenBank/DDBJ whole genome shotgun (WGS) entry which is preliminary data.</text>
</comment>
<proteinExistence type="predicted"/>
<gene>
    <name evidence="2" type="ORF">CSUI_006766</name>
</gene>
<name>A0A2C6KFZ2_9APIC</name>